<dbReference type="AlphaFoldDB" id="F4W5E1"/>
<evidence type="ECO:0000313" key="2">
    <source>
        <dbReference type="Proteomes" id="UP000007755"/>
    </source>
</evidence>
<reference evidence="1" key="1">
    <citation type="submission" date="2011-02" db="EMBL/GenBank/DDBJ databases">
        <title>The genome of the leaf-cutting ant Acromyrmex echinatior suggests key adaptations to social evolution and fungus farming.</title>
        <authorList>
            <person name="Nygaard S."/>
            <person name="Zhang G."/>
        </authorList>
    </citation>
    <scope>NUCLEOTIDE SEQUENCE</scope>
</reference>
<name>F4W5E1_ACREC</name>
<gene>
    <name evidence="1" type="ORF">G5I_00638</name>
</gene>
<keyword evidence="2" id="KW-1185">Reference proteome</keyword>
<protein>
    <submittedName>
        <fullName evidence="1">Uncharacterized protein</fullName>
    </submittedName>
</protein>
<dbReference type="STRING" id="103372.F4W5E1"/>
<dbReference type="OrthoDB" id="6370328at2759"/>
<accession>F4W5E1</accession>
<evidence type="ECO:0000313" key="1">
    <source>
        <dbReference type="EMBL" id="EGI70591.1"/>
    </source>
</evidence>
<dbReference type="PANTHER" id="PTHR21719:SF1">
    <property type="entry name" value="FI06402P-RELATED"/>
    <property type="match status" value="1"/>
</dbReference>
<dbReference type="PANTHER" id="PTHR21719">
    <property type="entry name" value="FI06402P-RELATED"/>
    <property type="match status" value="1"/>
</dbReference>
<dbReference type="GO" id="GO:0035099">
    <property type="term" value="P:hemocyte migration"/>
    <property type="evidence" value="ECO:0007669"/>
    <property type="project" value="TreeGrafter"/>
</dbReference>
<proteinExistence type="predicted"/>
<sequence>MRPDDTDSFCAGSVSVGKMPSLLYDREHKISLLSVNVAAVTRMLIRYVTSKGSLAHLQSIRRSGYRFRCRCPSEFTPRITEGVCQCNCFENNENCIKTRRGKGYFSLADRICIQNNECAMPNCEFGEYIKWQGKCPRKRDTFDAMTSYRANLSHRFRS</sequence>
<dbReference type="Proteomes" id="UP000007755">
    <property type="component" value="Unassembled WGS sequence"/>
</dbReference>
<organism evidence="2">
    <name type="scientific">Acromyrmex echinatior</name>
    <name type="common">Panamanian leafcutter ant</name>
    <name type="synonym">Acromyrmex octospinosus echinatior</name>
    <dbReference type="NCBI Taxonomy" id="103372"/>
    <lineage>
        <taxon>Eukaryota</taxon>
        <taxon>Metazoa</taxon>
        <taxon>Ecdysozoa</taxon>
        <taxon>Arthropoda</taxon>
        <taxon>Hexapoda</taxon>
        <taxon>Insecta</taxon>
        <taxon>Pterygota</taxon>
        <taxon>Neoptera</taxon>
        <taxon>Endopterygota</taxon>
        <taxon>Hymenoptera</taxon>
        <taxon>Apocrita</taxon>
        <taxon>Aculeata</taxon>
        <taxon>Formicoidea</taxon>
        <taxon>Formicidae</taxon>
        <taxon>Myrmicinae</taxon>
        <taxon>Acromyrmex</taxon>
    </lineage>
</organism>
<dbReference type="EMBL" id="GL887645">
    <property type="protein sequence ID" value="EGI70591.1"/>
    <property type="molecule type" value="Genomic_DNA"/>
</dbReference>
<dbReference type="InParanoid" id="F4W5E1"/>